<dbReference type="WormBase" id="Bm5978">
    <property type="protein sequence ID" value="BM42333"/>
    <property type="gene ID" value="WBGene00226239"/>
</dbReference>
<gene>
    <name evidence="1 2" type="ORF">Bm5978</name>
    <name evidence="1" type="ORF">BM_Bm5978</name>
</gene>
<accession>A0A0H5S392</accession>
<name>A0A0H5S392_BRUMA</name>
<evidence type="ECO:0000313" key="1">
    <source>
        <dbReference type="EMBL" id="CRZ22675.1"/>
    </source>
</evidence>
<reference evidence="1" key="1">
    <citation type="journal article" date="2007" name="Science">
        <title>Draft genome of the filarial nematode parasite Brugia malayi.</title>
        <authorList>
            <person name="Ghedin E."/>
            <person name="Wang S."/>
            <person name="Spiro D."/>
            <person name="Caler E."/>
            <person name="Zhao Q."/>
            <person name="Crabtree J."/>
            <person name="Allen J.E."/>
            <person name="Delcher A.L."/>
            <person name="Guiliano D.B."/>
            <person name="Miranda-Saavedra D."/>
            <person name="Angiuoli S.V."/>
            <person name="Creasy T."/>
            <person name="Amedeo P."/>
            <person name="Haas B."/>
            <person name="El-Sayed N.M."/>
            <person name="Wortman J.R."/>
            <person name="Feldblyum T."/>
            <person name="Tallon L."/>
            <person name="Schatz M."/>
            <person name="Shumway M."/>
            <person name="Koo H."/>
            <person name="Salzberg S.L."/>
            <person name="Schobel S."/>
            <person name="Pertea M."/>
            <person name="Pop M."/>
            <person name="White O."/>
            <person name="Barton G.J."/>
            <person name="Carlow C.K."/>
            <person name="Crawford M.J."/>
            <person name="Daub J."/>
            <person name="Dimmic M.W."/>
            <person name="Estes C.F."/>
            <person name="Foster J.M."/>
            <person name="Ganatra M."/>
            <person name="Gregory W.F."/>
            <person name="Johnson N.M."/>
            <person name="Jin J."/>
            <person name="Komuniecki R."/>
            <person name="Korf I."/>
            <person name="Kumar S."/>
            <person name="Laney S."/>
            <person name="Li B.W."/>
            <person name="Li W."/>
            <person name="Lindblom T.H."/>
            <person name="Lustigman S."/>
            <person name="Ma D."/>
            <person name="Maina C.V."/>
            <person name="Martin D.M."/>
            <person name="McCarter J.P."/>
            <person name="McReynolds L."/>
            <person name="Mitreva M."/>
            <person name="Nutman T.B."/>
            <person name="Parkinson J."/>
            <person name="Peregrin-Alvarez J.M."/>
            <person name="Poole C."/>
            <person name="Ren Q."/>
            <person name="Saunders L."/>
            <person name="Sluder A.E."/>
            <person name="Smith K."/>
            <person name="Stanke M."/>
            <person name="Unnasch T.R."/>
            <person name="Ware J."/>
            <person name="Wei A.D."/>
            <person name="Weil G."/>
            <person name="Williams D.J."/>
            <person name="Zhang Y."/>
            <person name="Williams S.A."/>
            <person name="Fraser-Liggett C."/>
            <person name="Slatko B."/>
            <person name="Blaxter M.L."/>
            <person name="Scott A.L."/>
        </authorList>
    </citation>
    <scope>NUCLEOTIDE SEQUENCE</scope>
    <source>
        <strain evidence="1">FR3</strain>
    </source>
</reference>
<protein>
    <submittedName>
        <fullName evidence="1">Bm5978</fullName>
    </submittedName>
</protein>
<reference evidence="1" key="2">
    <citation type="submission" date="2012-12" db="EMBL/GenBank/DDBJ databases">
        <authorList>
            <person name="Gao Y.W."/>
            <person name="Fan S.T."/>
            <person name="Sun H.T."/>
            <person name="Wang Z."/>
            <person name="Gao X.L."/>
            <person name="Li Y.G."/>
            <person name="Wang T.C."/>
            <person name="Zhang K."/>
            <person name="Xu W.W."/>
            <person name="Yu Z.J."/>
            <person name="Xia X.Z."/>
        </authorList>
    </citation>
    <scope>NUCLEOTIDE SEQUENCE</scope>
    <source>
        <strain evidence="1">FR3</strain>
    </source>
</reference>
<proteinExistence type="predicted"/>
<dbReference type="EMBL" id="LN856617">
    <property type="protein sequence ID" value="CRZ22675.1"/>
    <property type="molecule type" value="Genomic_DNA"/>
</dbReference>
<evidence type="ECO:0000313" key="2">
    <source>
        <dbReference type="WormBase" id="Bm5978"/>
    </source>
</evidence>
<sequence>MRLKGQGQQRFAVMFIERHPIIKEFGYAFMDAINERYERNSSIKSCLK</sequence>
<dbReference type="AlphaFoldDB" id="A0A0H5S392"/>
<organism evidence="1">
    <name type="scientific">Brugia malayi</name>
    <name type="common">Filarial nematode worm</name>
    <dbReference type="NCBI Taxonomy" id="6279"/>
    <lineage>
        <taxon>Eukaryota</taxon>
        <taxon>Metazoa</taxon>
        <taxon>Ecdysozoa</taxon>
        <taxon>Nematoda</taxon>
        <taxon>Chromadorea</taxon>
        <taxon>Rhabditida</taxon>
        <taxon>Spirurina</taxon>
        <taxon>Spiruromorpha</taxon>
        <taxon>Filarioidea</taxon>
        <taxon>Onchocercidae</taxon>
        <taxon>Brugia</taxon>
    </lineage>
</organism>